<dbReference type="Pfam" id="PF03129">
    <property type="entry name" value="HGTP_anticodon"/>
    <property type="match status" value="1"/>
</dbReference>
<feature type="domain" description="Aminoacyl-transfer RNA synthetases class-II family profile" evidence="9">
    <location>
        <begin position="20"/>
        <end position="319"/>
    </location>
</feature>
<dbReference type="GO" id="GO:0005524">
    <property type="term" value="F:ATP binding"/>
    <property type="evidence" value="ECO:0007669"/>
    <property type="project" value="UniProtKB-UniRule"/>
</dbReference>
<dbReference type="GO" id="GO:0016740">
    <property type="term" value="F:transferase activity"/>
    <property type="evidence" value="ECO:0007669"/>
    <property type="project" value="UniProtKB-ARBA"/>
</dbReference>
<dbReference type="SUPFAM" id="SSF52954">
    <property type="entry name" value="Class II aaRS ABD-related"/>
    <property type="match status" value="1"/>
</dbReference>
<keyword evidence="2 7" id="KW-0963">Cytoplasm</keyword>
<dbReference type="PATRIC" id="fig|1218493.3.peg.1099"/>
<dbReference type="RefSeq" id="WP_045928138.1">
    <property type="nucleotide sequence ID" value="NZ_JBHSZS010000025.1"/>
</dbReference>
<dbReference type="PROSITE" id="PS50862">
    <property type="entry name" value="AA_TRNA_LIGASE_II"/>
    <property type="match status" value="1"/>
</dbReference>
<accession>A0A0F4LCX6</accession>
<keyword evidence="3 7" id="KW-0547">Nucleotide-binding</keyword>
<feature type="binding site" evidence="8">
    <location>
        <position position="132"/>
    </location>
    <ligand>
        <name>L-histidine</name>
        <dbReference type="ChEBI" id="CHEBI:57595"/>
    </ligand>
</feature>
<dbReference type="GO" id="GO:0140096">
    <property type="term" value="F:catalytic activity, acting on a protein"/>
    <property type="evidence" value="ECO:0007669"/>
    <property type="project" value="UniProtKB-ARBA"/>
</dbReference>
<feature type="binding site" evidence="8">
    <location>
        <begin position="263"/>
        <end position="264"/>
    </location>
    <ligand>
        <name>L-histidine</name>
        <dbReference type="ChEBI" id="CHEBI:57595"/>
    </ligand>
</feature>
<dbReference type="InterPro" id="IPR006195">
    <property type="entry name" value="aa-tRNA-synth_II"/>
</dbReference>
<evidence type="ECO:0000256" key="2">
    <source>
        <dbReference type="ARBA" id="ARBA00022490"/>
    </source>
</evidence>
<dbReference type="Proteomes" id="UP000033533">
    <property type="component" value="Unassembled WGS sequence"/>
</dbReference>
<dbReference type="EC" id="6.1.1.21" evidence="7"/>
<evidence type="ECO:0000256" key="6">
    <source>
        <dbReference type="ARBA" id="ARBA00047639"/>
    </source>
</evidence>
<dbReference type="GO" id="GO:0004821">
    <property type="term" value="F:histidine-tRNA ligase activity"/>
    <property type="evidence" value="ECO:0007669"/>
    <property type="project" value="UniProtKB-UniRule"/>
</dbReference>
<sequence length="428" mass="49329">MRVQRPKGTVDILPDESGSWEKIEQILRDFFKRANYREIRTPSFENYNVFSRSSGETSDVVEKEMYDFNDKGGRHIALRPEGTAGVVRAYVEDKLYAPEVVKPLNVYYIESTFRYERPQAGRQREFHQIGIESFGSSNPLADIETIVLAHDLLAKLGVKNYELHINTLGNAQVRQDYHDALVNYFKPVRDQLSDDSKRRLEKNPLRILDSKDEQDKQFLPKAPKIVDYLDQESKENFDLILKILDQLKINYVIDNDLVRGLDYYTGVIFEFMVEDKSIWESASTILGGGRYDNLVEEFDGPRTPAVGFGIGEERLMLVLQKQNPELFKDQGIDFFIANIGQGTEVKTVEIARLLRKQGLKVQYDVDQKKLKAQFKKADRAKAKYVITLGDKELAAEVLNVKRLADAKTFKFNFNDLEDMNAVMKQLKE</sequence>
<dbReference type="Gene3D" id="3.40.50.800">
    <property type="entry name" value="Anticodon-binding domain"/>
    <property type="match status" value="1"/>
</dbReference>
<proteinExistence type="inferred from homology"/>
<comment type="subunit">
    <text evidence="7">Homodimer.</text>
</comment>
<dbReference type="CDD" id="cd00773">
    <property type="entry name" value="HisRS-like_core"/>
    <property type="match status" value="1"/>
</dbReference>
<feature type="binding site" evidence="8">
    <location>
        <position position="259"/>
    </location>
    <ligand>
        <name>L-histidine</name>
        <dbReference type="ChEBI" id="CHEBI:57595"/>
    </ligand>
</feature>
<dbReference type="PANTHER" id="PTHR43707">
    <property type="entry name" value="HISTIDYL-TRNA SYNTHETASE"/>
    <property type="match status" value="1"/>
</dbReference>
<evidence type="ECO:0000256" key="8">
    <source>
        <dbReference type="PIRSR" id="PIRSR001549-1"/>
    </source>
</evidence>
<feature type="binding site" evidence="8">
    <location>
        <position position="128"/>
    </location>
    <ligand>
        <name>L-histidine</name>
        <dbReference type="ChEBI" id="CHEBI:57595"/>
    </ligand>
</feature>
<evidence type="ECO:0000256" key="3">
    <source>
        <dbReference type="ARBA" id="ARBA00022741"/>
    </source>
</evidence>
<dbReference type="InterPro" id="IPR004154">
    <property type="entry name" value="Anticodon-bd"/>
</dbReference>
<comment type="caution">
    <text evidence="10">The sequence shown here is derived from an EMBL/GenBank/DDBJ whole genome shotgun (WGS) entry which is preliminary data.</text>
</comment>
<keyword evidence="7" id="KW-0648">Protein biosynthesis</keyword>
<evidence type="ECO:0000313" key="11">
    <source>
        <dbReference type="Proteomes" id="UP000033533"/>
    </source>
</evidence>
<evidence type="ECO:0000256" key="7">
    <source>
        <dbReference type="HAMAP-Rule" id="MF_00127"/>
    </source>
</evidence>
<feature type="binding site" evidence="8">
    <location>
        <begin position="81"/>
        <end position="83"/>
    </location>
    <ligand>
        <name>L-histidine</name>
        <dbReference type="ChEBI" id="CHEBI:57595"/>
    </ligand>
</feature>
<gene>
    <name evidence="7 10" type="primary">hisS</name>
    <name evidence="10" type="ORF">JF76_10480</name>
</gene>
<evidence type="ECO:0000259" key="9">
    <source>
        <dbReference type="PROSITE" id="PS50862"/>
    </source>
</evidence>
<feature type="binding site" evidence="8">
    <location>
        <position position="114"/>
    </location>
    <ligand>
        <name>L-histidine</name>
        <dbReference type="ChEBI" id="CHEBI:57595"/>
    </ligand>
</feature>
<dbReference type="Gene3D" id="3.30.930.10">
    <property type="entry name" value="Bira Bifunctional Protein, Domain 2"/>
    <property type="match status" value="1"/>
</dbReference>
<keyword evidence="7 10" id="KW-0436">Ligase</keyword>
<dbReference type="PANTHER" id="PTHR43707:SF1">
    <property type="entry name" value="HISTIDINE--TRNA LIGASE, MITOCHONDRIAL-RELATED"/>
    <property type="match status" value="1"/>
</dbReference>
<dbReference type="GO" id="GO:0005737">
    <property type="term" value="C:cytoplasm"/>
    <property type="evidence" value="ECO:0007669"/>
    <property type="project" value="UniProtKB-SubCell"/>
</dbReference>
<keyword evidence="5 7" id="KW-0030">Aminoacyl-tRNA synthetase</keyword>
<dbReference type="HAMAP" id="MF_00127">
    <property type="entry name" value="His_tRNA_synth"/>
    <property type="match status" value="1"/>
</dbReference>
<dbReference type="GO" id="GO:0006427">
    <property type="term" value="P:histidyl-tRNA aminoacylation"/>
    <property type="evidence" value="ECO:0007669"/>
    <property type="project" value="UniProtKB-UniRule"/>
</dbReference>
<comment type="subcellular location">
    <subcellularLocation>
        <location evidence="7">Cytoplasm</location>
    </subcellularLocation>
</comment>
<dbReference type="PIRSF" id="PIRSF001549">
    <property type="entry name" value="His-tRNA_synth"/>
    <property type="match status" value="1"/>
</dbReference>
<dbReference type="STRING" id="1218493.JF76_10480"/>
<protein>
    <recommendedName>
        <fullName evidence="7">Histidine--tRNA ligase</fullName>
        <ecNumber evidence="7">6.1.1.21</ecNumber>
    </recommendedName>
    <alternativeName>
        <fullName evidence="7">Histidyl-tRNA synthetase</fullName>
        <shortName evidence="7">HisRS</shortName>
    </alternativeName>
</protein>
<dbReference type="HOGENOM" id="CLU_025113_1_1_9"/>
<dbReference type="NCBIfam" id="TIGR00442">
    <property type="entry name" value="hisS"/>
    <property type="match status" value="1"/>
</dbReference>
<dbReference type="OrthoDB" id="9800814at2"/>
<dbReference type="InterPro" id="IPR015807">
    <property type="entry name" value="His-tRNA-ligase"/>
</dbReference>
<reference evidence="10 11" key="1">
    <citation type="submission" date="2014-12" db="EMBL/GenBank/DDBJ databases">
        <title>Comparative genomics of the lactic acid bacteria isolated from the honey bee gut.</title>
        <authorList>
            <person name="Ellegaard K.M."/>
            <person name="Tamarit D."/>
            <person name="Javelind E."/>
            <person name="Olofsson T."/>
            <person name="Andersson S.G."/>
            <person name="Vasquez A."/>
        </authorList>
    </citation>
    <scope>NUCLEOTIDE SEQUENCE [LARGE SCALE GENOMIC DNA]</scope>
    <source>
        <strain evidence="10 11">Biut2</strain>
    </source>
</reference>
<organism evidence="10 11">
    <name type="scientific">Lactobacillus kullabergensis</name>
    <dbReference type="NCBI Taxonomy" id="1218493"/>
    <lineage>
        <taxon>Bacteria</taxon>
        <taxon>Bacillati</taxon>
        <taxon>Bacillota</taxon>
        <taxon>Bacilli</taxon>
        <taxon>Lactobacillales</taxon>
        <taxon>Lactobacillaceae</taxon>
        <taxon>Lactobacillus</taxon>
    </lineage>
</organism>
<dbReference type="EMBL" id="JXBY01000019">
    <property type="protein sequence ID" value="KJY55411.1"/>
    <property type="molecule type" value="Genomic_DNA"/>
</dbReference>
<evidence type="ECO:0000256" key="5">
    <source>
        <dbReference type="ARBA" id="ARBA00023146"/>
    </source>
</evidence>
<dbReference type="AlphaFoldDB" id="A0A0F4LCX6"/>
<name>A0A0F4LCX6_9LACO</name>
<dbReference type="InterPro" id="IPR004516">
    <property type="entry name" value="HisRS/HisZ"/>
</dbReference>
<evidence type="ECO:0000313" key="10">
    <source>
        <dbReference type="EMBL" id="KJY55411.1"/>
    </source>
</evidence>
<keyword evidence="4 7" id="KW-0067">ATP-binding</keyword>
<dbReference type="Pfam" id="PF13393">
    <property type="entry name" value="tRNA-synt_His"/>
    <property type="match status" value="1"/>
</dbReference>
<comment type="similarity">
    <text evidence="1 7">Belongs to the class-II aminoacyl-tRNA synthetase family.</text>
</comment>
<comment type="catalytic activity">
    <reaction evidence="6 7">
        <text>tRNA(His) + L-histidine + ATP = L-histidyl-tRNA(His) + AMP + diphosphate + H(+)</text>
        <dbReference type="Rhea" id="RHEA:17313"/>
        <dbReference type="Rhea" id="RHEA-COMP:9665"/>
        <dbReference type="Rhea" id="RHEA-COMP:9689"/>
        <dbReference type="ChEBI" id="CHEBI:15378"/>
        <dbReference type="ChEBI" id="CHEBI:30616"/>
        <dbReference type="ChEBI" id="CHEBI:33019"/>
        <dbReference type="ChEBI" id="CHEBI:57595"/>
        <dbReference type="ChEBI" id="CHEBI:78442"/>
        <dbReference type="ChEBI" id="CHEBI:78527"/>
        <dbReference type="ChEBI" id="CHEBI:456215"/>
        <dbReference type="EC" id="6.1.1.21"/>
    </reaction>
</comment>
<evidence type="ECO:0000256" key="4">
    <source>
        <dbReference type="ARBA" id="ARBA00022840"/>
    </source>
</evidence>
<dbReference type="SUPFAM" id="SSF55681">
    <property type="entry name" value="Class II aaRS and biotin synthetases"/>
    <property type="match status" value="1"/>
</dbReference>
<dbReference type="InterPro" id="IPR036621">
    <property type="entry name" value="Anticodon-bd_dom_sf"/>
</dbReference>
<evidence type="ECO:0000256" key="1">
    <source>
        <dbReference type="ARBA" id="ARBA00008226"/>
    </source>
</evidence>
<dbReference type="InterPro" id="IPR041715">
    <property type="entry name" value="HisRS-like_core"/>
</dbReference>
<dbReference type="InterPro" id="IPR045864">
    <property type="entry name" value="aa-tRNA-synth_II/BPL/LPL"/>
</dbReference>